<comment type="subcellular location">
    <subcellularLocation>
        <location evidence="1">Cell outer membrane</location>
    </subcellularLocation>
</comment>
<keyword evidence="2 3" id="KW-0472">Membrane</keyword>
<dbReference type="SUPFAM" id="SSF103088">
    <property type="entry name" value="OmpA-like"/>
    <property type="match status" value="1"/>
</dbReference>
<evidence type="ECO:0000313" key="6">
    <source>
        <dbReference type="EMBL" id="TMQ47337.1"/>
    </source>
</evidence>
<dbReference type="CDD" id="cd07185">
    <property type="entry name" value="OmpA_C-like"/>
    <property type="match status" value="1"/>
</dbReference>
<dbReference type="GO" id="GO:0009279">
    <property type="term" value="C:cell outer membrane"/>
    <property type="evidence" value="ECO:0007669"/>
    <property type="project" value="UniProtKB-SubCell"/>
</dbReference>
<evidence type="ECO:0000256" key="1">
    <source>
        <dbReference type="ARBA" id="ARBA00004442"/>
    </source>
</evidence>
<dbReference type="PANTHER" id="PTHR30329">
    <property type="entry name" value="STATOR ELEMENT OF FLAGELLAR MOTOR COMPLEX"/>
    <property type="match status" value="1"/>
</dbReference>
<dbReference type="PRINTS" id="PR01021">
    <property type="entry name" value="OMPADOMAIN"/>
</dbReference>
<evidence type="ECO:0000256" key="3">
    <source>
        <dbReference type="PROSITE-ProRule" id="PRU00473"/>
    </source>
</evidence>
<name>A0A538S7I1_UNCEI</name>
<keyword evidence="4" id="KW-0732">Signal</keyword>
<dbReference type="InterPro" id="IPR006664">
    <property type="entry name" value="OMP_bac"/>
</dbReference>
<dbReference type="EMBL" id="VBOR01000115">
    <property type="protein sequence ID" value="TMQ47337.1"/>
    <property type="molecule type" value="Genomic_DNA"/>
</dbReference>
<dbReference type="PANTHER" id="PTHR30329:SF20">
    <property type="entry name" value="EXPORTED PROTEIN"/>
    <property type="match status" value="1"/>
</dbReference>
<dbReference type="InterPro" id="IPR006665">
    <property type="entry name" value="OmpA-like"/>
</dbReference>
<dbReference type="Pfam" id="PF00691">
    <property type="entry name" value="OmpA"/>
    <property type="match status" value="1"/>
</dbReference>
<dbReference type="Gene3D" id="3.30.1330.60">
    <property type="entry name" value="OmpA-like domain"/>
    <property type="match status" value="1"/>
</dbReference>
<reference evidence="6 7" key="1">
    <citation type="journal article" date="2019" name="Nat. Microbiol.">
        <title>Mediterranean grassland soil C-N compound turnover is dependent on rainfall and depth, and is mediated by genomically divergent microorganisms.</title>
        <authorList>
            <person name="Diamond S."/>
            <person name="Andeer P.F."/>
            <person name="Li Z."/>
            <person name="Crits-Christoph A."/>
            <person name="Burstein D."/>
            <person name="Anantharaman K."/>
            <person name="Lane K.R."/>
            <person name="Thomas B.C."/>
            <person name="Pan C."/>
            <person name="Northen T.R."/>
            <person name="Banfield J.F."/>
        </authorList>
    </citation>
    <scope>NUCLEOTIDE SEQUENCE [LARGE SCALE GENOMIC DNA]</scope>
    <source>
        <strain evidence="6">WS_1</strain>
    </source>
</reference>
<feature type="chain" id="PRO_5022063269" description="OmpA-like domain-containing protein" evidence="4">
    <location>
        <begin position="26"/>
        <end position="2380"/>
    </location>
</feature>
<sequence length="2380" mass="249671">MKSRRLSLAKAAVLLSGTLAILCTAATNATALTIVRYLEGLGDGSDVPVAQLKAPAPTRTTLANYDPARDAFPGLWIQKGGAGVGESNPTKYQLWLTGGGGFTLNGLVSNTIWTAMQNFDVSSAGSVVAYLVECNPDGTGCVQIASTTVTRADWDVGDTGTWIQDTFNFGFVNYTLGPGKAVGFKVMVGAASGGDMWFAYDTTTYPAWGQLVILAPGISVNPTSGLTTTEGGGTATFTVVLDSAPSANVTIGLSSNDLTEGTVSPASVTFTPGNWSTAQTVTVTGVNDFVADGNVPYTIVTAPATSTDGSYNGMNAPDVAVTNTDDDTAGISVVPTSGLTTTEGGGTATFTVALTSQPTANVTIGLSSSDLTEGTVAPASLTFTPASWNTAQTVTLTGVNDFVADGNVAYTIVTAAATSTDPGYSGRNAPDVGVTNTDDDTAGITVIPTSGLTTTEGGGTATFMVALTSQPTANVTIGLSSSDLTEGTVAPASVTFTPANWNTAQTVTVTGVDDFVADGAVAYTIVTAAATSTDPGYNGMNPADVAVTNTDNDTAGISVIPTSGLTTTEGGGTATFTVVLTSQPTANVTIGLSSSDLTEGTVAPASVTFTSGNWNTAQTVTVTGVDDFVADGNVAYTIVTAAATSTDPGYNGMNPADVAATNTDNDTPGITVIPTSGLTTAESGGTATFTMALTSQPTANVTIGLSSSDLTEGTVAPASVTFTPANWNAAQTVTVTGVDDFAVDGNVAYTIVTAAATSTDASYNGLNAADVAVTNLDDDTSSGVDLRLTADRDPVESGQPVRYTLEIRNRTSINLANFVVQNELPPRFGYLPGSSTRDGRAIADPTGSRFQQFSLDTLAAFTDLNGDGQAGPGEPGYLALSWVLVPGASATPGAYLDAAVAFAGCSMCGASDRAEATVHVAEDAFLARGTIVGRVFEDSNRDGLQGRDERGLPGATVILADGTKVSTDAEFQRHSVEIGRHAVSGLAIVTDEIDRSASVAGNALRAALVVNGMAVRLRTVDARLSGGGLNEVLRLDGDRLRESAVFALEASDTSSLRDWALDVRDPRGEVLWSTKGQGAPPQACPWDGTGSGSSRLEGGNVYEYQLRVTYEDGLEIRGPRRAFGVDRGTSIAMTMTGDSFEAGRAVLTPPALRALAELAKALRRSPSERVVVEGHTDSIGSAAGNVALSRARAEAAVRYLAERERIPRSRLVVLAFGQTRPVASNATPEGRELNRRVEIHGQGTEVQRARLYDVYRGEASSRIGSLSVPVDSAGRFSCSVPLPPGDTLAVTLSDRQGRTTSAFVRLPRLEILEPRGEVRVPFGGTAPGVTAGPHGAASGPPQVAGLGAAPREQAAAHVQVSGKTDPGNRVEVDGVVVPVARDGEFSREVPLHLGENGIALVVRDPLGTLRVANLIVRVLDHADEGRDVVVVDRIPGLSVALPPEASVLSCTELRLSGRTQPGHRVWANAESLHVADDGAFSGTVTLPEGKSSLKIAVEDPEGHRGEIDRPVDVRSRRLFLVALADGVIGKTSGSALRGAGQSEGVWTEGRLAYHLRGWIGGRYLVTSAFDTRRRQFGSLFKNLDDAGRDRLLVNLDPDRLYPVYGDSSAVAYGAPGGGRFFLAVEGEAFRASVGDFPISIDEVELAAFHRTLYGAQIHMGRPAGAPNQGTSLTAFGAAARDVHVRDEIRATGGSLYYLSHREILEGSVQVSLVVRDRNTGLPLVRVRQQRGVDFSAKEFEGRLLFTRPIPSVWDDGSLVDGDPLHGQPVTIEAEYEARGSVGERAAVGGRFRQPIGSFLAVGGTVLQDENRASPYRLWSGDTEVKLGAHARIVGEIAQSQGVGGGTFVSEDGGLSFADTDSASANRGGAWKVAADLDVGEWFHRPGRVKIGGFVRRSEPGFTGANDPGGLGFVRHGGQVALETGRWGSWGVRYNREQRLGIGLGDSAAVRDVNLVGIQWRRDAGLFGAASEFEHRTVDSVSAERTTSQTGAARLWWRPVRPIRTTAERQQTLSGPANHRTSLGLEWWPHPSLALELRGSDGSTGRAVRGGVALTVAGNQIYVREERNEGMGARTGSTLLGAQSALGPMGRTYSEYRWLHDANETGTQSVIGVEQGWRYASGLLLRLSGEHSARDRSAGGGSRVALSSDLSYRGRLPIAATTRGEYRVDGAGGRQRQVLTSSGLEWSLVSGISLRGDYRLSFTRDRVAGSTPARYEERSFGVAYRPARSDRVEGLARWTLLRDRRFSAPGDTTLTETTLGVTALEATVRILPGFDWVGKAATRIRGDSRGVLGTGTTHSVLWAQRLEYSVRKPFRYGAEYRVLSQREVGDRSAGWLNEVSWDPAPNFRFGVGYNFTHFSGDPLQTGPESSHGWFLRAQSRY</sequence>
<dbReference type="Proteomes" id="UP000316292">
    <property type="component" value="Unassembled WGS sequence"/>
</dbReference>
<dbReference type="InterPro" id="IPR036737">
    <property type="entry name" value="OmpA-like_sf"/>
</dbReference>
<feature type="signal peptide" evidence="4">
    <location>
        <begin position="1"/>
        <end position="25"/>
    </location>
</feature>
<comment type="caution">
    <text evidence="6">The sequence shown here is derived from an EMBL/GenBank/DDBJ whole genome shotgun (WGS) entry which is preliminary data.</text>
</comment>
<accession>A0A538S7I1</accession>
<proteinExistence type="predicted"/>
<dbReference type="InterPro" id="IPR050330">
    <property type="entry name" value="Bact_OuterMem_StrucFunc"/>
</dbReference>
<protein>
    <recommendedName>
        <fullName evidence="5">OmpA-like domain-containing protein</fullName>
    </recommendedName>
</protein>
<organism evidence="6 7">
    <name type="scientific">Eiseniibacteriota bacterium</name>
    <dbReference type="NCBI Taxonomy" id="2212470"/>
    <lineage>
        <taxon>Bacteria</taxon>
        <taxon>Candidatus Eiseniibacteriota</taxon>
    </lineage>
</organism>
<dbReference type="Gene3D" id="2.60.40.10">
    <property type="entry name" value="Immunoglobulins"/>
    <property type="match status" value="3"/>
</dbReference>
<evidence type="ECO:0000256" key="4">
    <source>
        <dbReference type="SAM" id="SignalP"/>
    </source>
</evidence>
<dbReference type="InterPro" id="IPR013783">
    <property type="entry name" value="Ig-like_fold"/>
</dbReference>
<feature type="domain" description="OmpA-like" evidence="5">
    <location>
        <begin position="1127"/>
        <end position="1245"/>
    </location>
</feature>
<dbReference type="PROSITE" id="PS51123">
    <property type="entry name" value="OMPA_2"/>
    <property type="match status" value="1"/>
</dbReference>
<evidence type="ECO:0000313" key="7">
    <source>
        <dbReference type="Proteomes" id="UP000316292"/>
    </source>
</evidence>
<evidence type="ECO:0000259" key="5">
    <source>
        <dbReference type="PROSITE" id="PS51123"/>
    </source>
</evidence>
<evidence type="ECO:0000256" key="2">
    <source>
        <dbReference type="ARBA" id="ARBA00023136"/>
    </source>
</evidence>
<gene>
    <name evidence="6" type="ORF">E6K71_10210</name>
</gene>